<feature type="chain" id="PRO_5043869305" evidence="8">
    <location>
        <begin position="28"/>
        <end position="453"/>
    </location>
</feature>
<evidence type="ECO:0000256" key="4">
    <source>
        <dbReference type="ARBA" id="ARBA00022452"/>
    </source>
</evidence>
<dbReference type="RefSeq" id="WP_354696056.1">
    <property type="nucleotide sequence ID" value="NZ_JAZHOG010000009.1"/>
</dbReference>
<keyword evidence="10" id="KW-1185">Reference proteome</keyword>
<dbReference type="GO" id="GO:0009279">
    <property type="term" value="C:cell outer membrane"/>
    <property type="evidence" value="ECO:0007669"/>
    <property type="project" value="UniProtKB-SubCell"/>
</dbReference>
<reference evidence="9 10" key="1">
    <citation type="submission" date="2024-02" db="EMBL/GenBank/DDBJ databases">
        <title>A novel Wenzhouxiangellaceae bacterium, isolated from coastal sediments.</title>
        <authorList>
            <person name="Du Z.-J."/>
            <person name="Ye Y.-Q."/>
            <person name="Zhang X.-Y."/>
        </authorList>
    </citation>
    <scope>NUCLEOTIDE SEQUENCE [LARGE SCALE GENOMIC DNA]</scope>
    <source>
        <strain evidence="9 10">CH-27</strain>
    </source>
</reference>
<comment type="subcellular location">
    <subcellularLocation>
        <location evidence="1">Cell outer membrane</location>
    </subcellularLocation>
</comment>
<sequence length="453" mass="50046">MSENTKRGWLALACALTTVSAAGPVGAVDLVGVHDLALKNDPRLRAAEYRREAAGESKKQAWANLLPDLSATGTMTRGDSKTSISGIEVSDTDTDTESYSITLRQSLYRQANYESLDIARAQIDQAEAVYQLEFQDFLLRVADSYFTVLTLIDGVIFAEAEEKAFQRQFEQAEQRFEVGLTAVTDVHEAKASYDNARARAIVSRNNLADAKEALRELTGQYFEEYDVLQETLPLVEPDPADANGWVEMALRSNPLVLSALAGVDIADATMRLERSGHYPTLDLVASYQDFTNNEFLIRDDFQQPIGTTSLGVEDTQIQLVLSVPLYQGGRVSSRTRQSRYLLDATSEDLDETQRAAVRLTRNAYRGVLAGIQQVQAFGQAVVSAESALQATQAGFEVGTRTIVDVLIAEQRYYQAQRDNSVARHAYIVDHLRLKNSAGLLSSEDLRVVNELLD</sequence>
<keyword evidence="3" id="KW-0813">Transport</keyword>
<evidence type="ECO:0000313" key="10">
    <source>
        <dbReference type="Proteomes" id="UP001359886"/>
    </source>
</evidence>
<evidence type="ECO:0000256" key="5">
    <source>
        <dbReference type="ARBA" id="ARBA00022692"/>
    </source>
</evidence>
<dbReference type="PANTHER" id="PTHR30026">
    <property type="entry name" value="OUTER MEMBRANE PROTEIN TOLC"/>
    <property type="match status" value="1"/>
</dbReference>
<dbReference type="InterPro" id="IPR010130">
    <property type="entry name" value="T1SS_OMP_TolC"/>
</dbReference>
<dbReference type="EMBL" id="JAZHOG010000009">
    <property type="protein sequence ID" value="MEJ8568733.1"/>
    <property type="molecule type" value="Genomic_DNA"/>
</dbReference>
<accession>A0AAW9RES9</accession>
<protein>
    <submittedName>
        <fullName evidence="9">TolC family outer membrane protein</fullName>
    </submittedName>
</protein>
<evidence type="ECO:0000256" key="1">
    <source>
        <dbReference type="ARBA" id="ARBA00004442"/>
    </source>
</evidence>
<keyword evidence="8" id="KW-0732">Signal</keyword>
<keyword evidence="7" id="KW-0998">Cell outer membrane</keyword>
<dbReference type="Pfam" id="PF02321">
    <property type="entry name" value="OEP"/>
    <property type="match status" value="2"/>
</dbReference>
<comment type="caution">
    <text evidence="9">The sequence shown here is derived from an EMBL/GenBank/DDBJ whole genome shotgun (WGS) entry which is preliminary data.</text>
</comment>
<name>A0AAW9RES9_9GAMM</name>
<dbReference type="GO" id="GO:0015562">
    <property type="term" value="F:efflux transmembrane transporter activity"/>
    <property type="evidence" value="ECO:0007669"/>
    <property type="project" value="InterPro"/>
</dbReference>
<proteinExistence type="inferred from homology"/>
<keyword evidence="5" id="KW-0812">Transmembrane</keyword>
<dbReference type="GO" id="GO:0015288">
    <property type="term" value="F:porin activity"/>
    <property type="evidence" value="ECO:0007669"/>
    <property type="project" value="TreeGrafter"/>
</dbReference>
<gene>
    <name evidence="9" type="ORF">V3330_13955</name>
</gene>
<evidence type="ECO:0000256" key="2">
    <source>
        <dbReference type="ARBA" id="ARBA00007613"/>
    </source>
</evidence>
<evidence type="ECO:0000313" key="9">
    <source>
        <dbReference type="EMBL" id="MEJ8568733.1"/>
    </source>
</evidence>
<keyword evidence="6" id="KW-0472">Membrane</keyword>
<keyword evidence="4" id="KW-1134">Transmembrane beta strand</keyword>
<dbReference type="SUPFAM" id="SSF56954">
    <property type="entry name" value="Outer membrane efflux proteins (OEP)"/>
    <property type="match status" value="1"/>
</dbReference>
<dbReference type="GO" id="GO:1990281">
    <property type="term" value="C:efflux pump complex"/>
    <property type="evidence" value="ECO:0007669"/>
    <property type="project" value="TreeGrafter"/>
</dbReference>
<evidence type="ECO:0000256" key="3">
    <source>
        <dbReference type="ARBA" id="ARBA00022448"/>
    </source>
</evidence>
<feature type="signal peptide" evidence="8">
    <location>
        <begin position="1"/>
        <end position="27"/>
    </location>
</feature>
<dbReference type="Gene3D" id="1.20.1600.10">
    <property type="entry name" value="Outer membrane efflux proteins (OEP)"/>
    <property type="match status" value="1"/>
</dbReference>
<evidence type="ECO:0000256" key="6">
    <source>
        <dbReference type="ARBA" id="ARBA00023136"/>
    </source>
</evidence>
<evidence type="ECO:0000256" key="8">
    <source>
        <dbReference type="SAM" id="SignalP"/>
    </source>
</evidence>
<evidence type="ECO:0000256" key="7">
    <source>
        <dbReference type="ARBA" id="ARBA00023237"/>
    </source>
</evidence>
<dbReference type="InterPro" id="IPR003423">
    <property type="entry name" value="OMP_efflux"/>
</dbReference>
<dbReference type="NCBIfam" id="TIGR01844">
    <property type="entry name" value="type_I_sec_TolC"/>
    <property type="match status" value="1"/>
</dbReference>
<dbReference type="PANTHER" id="PTHR30026:SF20">
    <property type="entry name" value="OUTER MEMBRANE PROTEIN TOLC"/>
    <property type="match status" value="1"/>
</dbReference>
<comment type="similarity">
    <text evidence="2">Belongs to the outer membrane factor (OMF) (TC 1.B.17) family.</text>
</comment>
<organism evidence="9 10">
    <name type="scientific">Elongatibacter sediminis</name>
    <dbReference type="NCBI Taxonomy" id="3119006"/>
    <lineage>
        <taxon>Bacteria</taxon>
        <taxon>Pseudomonadati</taxon>
        <taxon>Pseudomonadota</taxon>
        <taxon>Gammaproteobacteria</taxon>
        <taxon>Chromatiales</taxon>
        <taxon>Wenzhouxiangellaceae</taxon>
        <taxon>Elongatibacter</taxon>
    </lineage>
</organism>
<dbReference type="InterPro" id="IPR051906">
    <property type="entry name" value="TolC-like"/>
</dbReference>
<dbReference type="Proteomes" id="UP001359886">
    <property type="component" value="Unassembled WGS sequence"/>
</dbReference>
<dbReference type="AlphaFoldDB" id="A0AAW9RES9"/>